<dbReference type="InterPro" id="IPR005895">
    <property type="entry name" value="ABC_transptr_haem_export_CcmA"/>
</dbReference>
<evidence type="ECO:0000313" key="12">
    <source>
        <dbReference type="Proteomes" id="UP000437862"/>
    </source>
</evidence>
<evidence type="ECO:0000256" key="4">
    <source>
        <dbReference type="ARBA" id="ARBA00022748"/>
    </source>
</evidence>
<accession>A0A562PNX2</accession>
<proteinExistence type="predicted"/>
<evidence type="ECO:0000256" key="2">
    <source>
        <dbReference type="ARBA" id="ARBA00022475"/>
    </source>
</evidence>
<evidence type="ECO:0000256" key="7">
    <source>
        <dbReference type="ARBA" id="ARBA00023136"/>
    </source>
</evidence>
<evidence type="ECO:0000313" key="10">
    <source>
        <dbReference type="EMBL" id="TWI46109.1"/>
    </source>
</evidence>
<dbReference type="Gene3D" id="3.40.50.300">
    <property type="entry name" value="P-loop containing nucleotide triphosphate hydrolases"/>
    <property type="match status" value="1"/>
</dbReference>
<keyword evidence="6" id="KW-1278">Translocase</keyword>
<keyword evidence="3" id="KW-0547">Nucleotide-binding</keyword>
<dbReference type="PROSITE" id="PS50893">
    <property type="entry name" value="ABC_TRANSPORTER_2"/>
    <property type="match status" value="1"/>
</dbReference>
<dbReference type="GO" id="GO:0005524">
    <property type="term" value="F:ATP binding"/>
    <property type="evidence" value="ECO:0007669"/>
    <property type="project" value="UniProtKB-KW"/>
</dbReference>
<reference evidence="10" key="2">
    <citation type="submission" date="2019-07" db="EMBL/GenBank/DDBJ databases">
        <authorList>
            <person name="Whitman W."/>
            <person name="Huntemann M."/>
            <person name="Clum A."/>
            <person name="Pillay M."/>
            <person name="Palaniappan K."/>
            <person name="Varghese N."/>
            <person name="Mikhailova N."/>
            <person name="Stamatis D."/>
            <person name="Reddy T."/>
            <person name="Daum C."/>
            <person name="Shapiro N."/>
            <person name="Ivanova N."/>
            <person name="Kyrpides N."/>
            <person name="Woyke T."/>
        </authorList>
    </citation>
    <scope>NUCLEOTIDE SEQUENCE</scope>
    <source>
        <strain evidence="10">CGMCC 1.10685</strain>
    </source>
</reference>
<dbReference type="InterPro" id="IPR027417">
    <property type="entry name" value="P-loop_NTPase"/>
</dbReference>
<dbReference type="NCBIfam" id="TIGR01189">
    <property type="entry name" value="ccmA"/>
    <property type="match status" value="1"/>
</dbReference>
<dbReference type="GO" id="GO:0017004">
    <property type="term" value="P:cytochrome complex assembly"/>
    <property type="evidence" value="ECO:0007669"/>
    <property type="project" value="UniProtKB-KW"/>
</dbReference>
<dbReference type="GO" id="GO:0016887">
    <property type="term" value="F:ATP hydrolysis activity"/>
    <property type="evidence" value="ECO:0007669"/>
    <property type="project" value="InterPro"/>
</dbReference>
<name>A0A562PNX2_9BURK</name>
<dbReference type="Pfam" id="PF00005">
    <property type="entry name" value="ABC_tran"/>
    <property type="match status" value="1"/>
</dbReference>
<gene>
    <name evidence="9" type="primary">ccmA</name>
    <name evidence="9" type="ORF">GO485_17370</name>
    <name evidence="10" type="ORF">IP92_03543</name>
</gene>
<dbReference type="AlphaFoldDB" id="A0A562PNX2"/>
<keyword evidence="4" id="KW-0201">Cytochrome c-type biogenesis</keyword>
<keyword evidence="2" id="KW-1003">Cell membrane</keyword>
<dbReference type="SUPFAM" id="SSF52540">
    <property type="entry name" value="P-loop containing nucleoside triphosphate hydrolases"/>
    <property type="match status" value="1"/>
</dbReference>
<dbReference type="OrthoDB" id="9800654at2"/>
<dbReference type="SMART" id="SM00382">
    <property type="entry name" value="AAA"/>
    <property type="match status" value="1"/>
</dbReference>
<dbReference type="PANTHER" id="PTHR43499">
    <property type="entry name" value="ABC TRANSPORTER I FAMILY MEMBER 1"/>
    <property type="match status" value="1"/>
</dbReference>
<organism evidence="10 11">
    <name type="scientific">Pseudoduganella flava</name>
    <dbReference type="NCBI Taxonomy" id="871742"/>
    <lineage>
        <taxon>Bacteria</taxon>
        <taxon>Pseudomonadati</taxon>
        <taxon>Pseudomonadota</taxon>
        <taxon>Betaproteobacteria</taxon>
        <taxon>Burkholderiales</taxon>
        <taxon>Oxalobacteraceae</taxon>
        <taxon>Telluria group</taxon>
        <taxon>Pseudoduganella</taxon>
    </lineage>
</organism>
<keyword evidence="5" id="KW-0067">ATP-binding</keyword>
<evidence type="ECO:0000313" key="9">
    <source>
        <dbReference type="EMBL" id="QGZ40656.1"/>
    </source>
</evidence>
<protein>
    <submittedName>
        <fullName evidence="9">Cytochrome c biogenesis heme-transporting ATPase CcmA</fullName>
    </submittedName>
    <submittedName>
        <fullName evidence="10">Heme exporter protein A</fullName>
    </submittedName>
</protein>
<dbReference type="RefSeq" id="WP_145877370.1">
    <property type="nucleotide sequence ID" value="NZ_CP046904.1"/>
</dbReference>
<evidence type="ECO:0000256" key="5">
    <source>
        <dbReference type="ARBA" id="ARBA00022840"/>
    </source>
</evidence>
<dbReference type="Proteomes" id="UP000437862">
    <property type="component" value="Chromosome"/>
</dbReference>
<reference evidence="10 11" key="1">
    <citation type="journal article" date="2015" name="Stand. Genomic Sci.">
        <title>Genomic Encyclopedia of Bacterial and Archaeal Type Strains, Phase III: the genomes of soil and plant-associated and newly described type strains.</title>
        <authorList>
            <person name="Whitman W.B."/>
            <person name="Woyke T."/>
            <person name="Klenk H.P."/>
            <person name="Zhou Y."/>
            <person name="Lilburn T.G."/>
            <person name="Beck B.J."/>
            <person name="De Vos P."/>
            <person name="Vandamme P."/>
            <person name="Eisen J.A."/>
            <person name="Garrity G."/>
            <person name="Hugenholtz P."/>
            <person name="Kyrpides N.C."/>
        </authorList>
    </citation>
    <scope>NUCLEOTIDE SEQUENCE [LARGE SCALE GENOMIC DNA]</scope>
    <source>
        <strain evidence="10 11">CGMCC 1.10685</strain>
    </source>
</reference>
<dbReference type="GO" id="GO:0022857">
    <property type="term" value="F:transmembrane transporter activity"/>
    <property type="evidence" value="ECO:0007669"/>
    <property type="project" value="InterPro"/>
</dbReference>
<dbReference type="PANTHER" id="PTHR43499:SF1">
    <property type="entry name" value="ABC TRANSPORTER I FAMILY MEMBER 1"/>
    <property type="match status" value="1"/>
</dbReference>
<evidence type="ECO:0000256" key="1">
    <source>
        <dbReference type="ARBA" id="ARBA00022448"/>
    </source>
</evidence>
<dbReference type="NCBIfam" id="NF010061">
    <property type="entry name" value="PRK13538.1"/>
    <property type="match status" value="1"/>
</dbReference>
<evidence type="ECO:0000256" key="6">
    <source>
        <dbReference type="ARBA" id="ARBA00022967"/>
    </source>
</evidence>
<dbReference type="Proteomes" id="UP000315112">
    <property type="component" value="Unassembled WGS sequence"/>
</dbReference>
<keyword evidence="12" id="KW-1185">Reference proteome</keyword>
<dbReference type="EMBL" id="CP046904">
    <property type="protein sequence ID" value="QGZ40656.1"/>
    <property type="molecule type" value="Genomic_DNA"/>
</dbReference>
<keyword evidence="1" id="KW-0813">Transport</keyword>
<evidence type="ECO:0000313" key="11">
    <source>
        <dbReference type="Proteomes" id="UP000315112"/>
    </source>
</evidence>
<feature type="domain" description="ABC transporter" evidence="8">
    <location>
        <begin position="3"/>
        <end position="204"/>
    </location>
</feature>
<evidence type="ECO:0000256" key="3">
    <source>
        <dbReference type="ARBA" id="ARBA00022741"/>
    </source>
</evidence>
<keyword evidence="7" id="KW-0472">Membrane</keyword>
<dbReference type="InterPro" id="IPR003593">
    <property type="entry name" value="AAA+_ATPase"/>
</dbReference>
<reference evidence="9 12" key="3">
    <citation type="submission" date="2019-12" db="EMBL/GenBank/DDBJ databases">
        <title>Draft Genome Sequences of Six Type Strains of the Genus Massilia.</title>
        <authorList>
            <person name="Miess H."/>
            <person name="Frediansyah A."/>
            <person name="Goeker M."/>
            <person name="Gross H."/>
        </authorList>
    </citation>
    <scope>NUCLEOTIDE SEQUENCE [LARGE SCALE GENOMIC DNA]</scope>
    <source>
        <strain evidence="9 12">DSM 26639</strain>
    </source>
</reference>
<evidence type="ECO:0000259" key="8">
    <source>
        <dbReference type="PROSITE" id="PS50893"/>
    </source>
</evidence>
<dbReference type="EMBL" id="VLKW01000006">
    <property type="protein sequence ID" value="TWI46109.1"/>
    <property type="molecule type" value="Genomic_DNA"/>
</dbReference>
<sequence length="205" mass="21927">MVLRCVDVAGSRGGNVLFSGIGFAVEPGQGVRIHGDNGSGKTTLLRMLAGLTPPHAGAVLWEDEDIRTARQRYCANLLYLGHAPGVKNELLAWENLVFMQGLRGRAAEDEARACLAEAGLGAQADLPAGALSQGQRKRLALARLQLAHNRPMWLLDEPFVGLDQDAVAALCDRVASHRKAGGMLVYTTHQAVEVPDALTLRLEAC</sequence>
<dbReference type="InterPro" id="IPR003439">
    <property type="entry name" value="ABC_transporter-like_ATP-bd"/>
</dbReference>